<comment type="caution">
    <text evidence="1">The sequence shown here is derived from an EMBL/GenBank/DDBJ whole genome shotgun (WGS) entry which is preliminary data.</text>
</comment>
<protein>
    <submittedName>
        <fullName evidence="1">Uncharacterized protein</fullName>
    </submittedName>
</protein>
<accession>A0A368JKW2</accession>
<evidence type="ECO:0000313" key="1">
    <source>
        <dbReference type="EMBL" id="RCR68298.1"/>
    </source>
</evidence>
<dbReference type="OrthoDB" id="955645at2"/>
<name>A0A368JKW2_9BACT</name>
<sequence>MAFINLELIGALRNEARHAFRLAESVSYGWDKEESTMLDPETYMMMIKAHFQAKNLFDNLSKLHTVLSDFAAGDFQKYIEQFEEFAEDGQVFDPIDDVLYFFTAGTIDGRGTIHSLPPKIEQYAELCALTGSYARIRETSRTGIQKIFGDAFRPHYEAEGPDRERTFVPESELPADLVDVLHADRDIKEIETEYALDKYNDFYHACRVLIEVHACSAEYETEEEAAQGLAVELLGYFKAN</sequence>
<dbReference type="EMBL" id="QOWE01000014">
    <property type="protein sequence ID" value="RCR68298.1"/>
    <property type="molecule type" value="Genomic_DNA"/>
</dbReference>
<proteinExistence type="predicted"/>
<gene>
    <name evidence="1" type="ORF">DUE52_18050</name>
</gene>
<dbReference type="RefSeq" id="WP_114407429.1">
    <property type="nucleotide sequence ID" value="NZ_QOWE01000014.1"/>
</dbReference>
<dbReference type="AlphaFoldDB" id="A0A368JKW2"/>
<keyword evidence="2" id="KW-1185">Reference proteome</keyword>
<evidence type="ECO:0000313" key="2">
    <source>
        <dbReference type="Proteomes" id="UP000253383"/>
    </source>
</evidence>
<reference evidence="1 2" key="1">
    <citation type="submission" date="2018-07" db="EMBL/GenBank/DDBJ databases">
        <title>Genome analysis of Larkinella rosea.</title>
        <authorList>
            <person name="Zhou Z."/>
            <person name="Wang G."/>
        </authorList>
    </citation>
    <scope>NUCLEOTIDE SEQUENCE [LARGE SCALE GENOMIC DNA]</scope>
    <source>
        <strain evidence="2">zzj9</strain>
    </source>
</reference>
<dbReference type="Proteomes" id="UP000253383">
    <property type="component" value="Unassembled WGS sequence"/>
</dbReference>
<organism evidence="1 2">
    <name type="scientific">Larkinella punicea</name>
    <dbReference type="NCBI Taxonomy" id="2315727"/>
    <lineage>
        <taxon>Bacteria</taxon>
        <taxon>Pseudomonadati</taxon>
        <taxon>Bacteroidota</taxon>
        <taxon>Cytophagia</taxon>
        <taxon>Cytophagales</taxon>
        <taxon>Spirosomataceae</taxon>
        <taxon>Larkinella</taxon>
    </lineage>
</organism>